<dbReference type="AlphaFoldDB" id="A0AAW1XID1"/>
<evidence type="ECO:0000313" key="1">
    <source>
        <dbReference type="EMBL" id="KAK9936081.1"/>
    </source>
</evidence>
<gene>
    <name evidence="1" type="ORF">M0R45_012943</name>
</gene>
<dbReference type="Pfam" id="PF00227">
    <property type="entry name" value="Proteasome"/>
    <property type="match status" value="1"/>
</dbReference>
<organism evidence="1 2">
    <name type="scientific">Rubus argutus</name>
    <name type="common">Southern blackberry</name>
    <dbReference type="NCBI Taxonomy" id="59490"/>
    <lineage>
        <taxon>Eukaryota</taxon>
        <taxon>Viridiplantae</taxon>
        <taxon>Streptophyta</taxon>
        <taxon>Embryophyta</taxon>
        <taxon>Tracheophyta</taxon>
        <taxon>Spermatophyta</taxon>
        <taxon>Magnoliopsida</taxon>
        <taxon>eudicotyledons</taxon>
        <taxon>Gunneridae</taxon>
        <taxon>Pentapetalae</taxon>
        <taxon>rosids</taxon>
        <taxon>fabids</taxon>
        <taxon>Rosales</taxon>
        <taxon>Rosaceae</taxon>
        <taxon>Rosoideae</taxon>
        <taxon>Rosoideae incertae sedis</taxon>
        <taxon>Rubus</taxon>
    </lineage>
</organism>
<dbReference type="GO" id="GO:0051603">
    <property type="term" value="P:proteolysis involved in protein catabolic process"/>
    <property type="evidence" value="ECO:0007669"/>
    <property type="project" value="InterPro"/>
</dbReference>
<dbReference type="Proteomes" id="UP001457282">
    <property type="component" value="Unassembled WGS sequence"/>
</dbReference>
<dbReference type="InterPro" id="IPR029055">
    <property type="entry name" value="Ntn_hydrolases_N"/>
</dbReference>
<dbReference type="InterPro" id="IPR001353">
    <property type="entry name" value="Proteasome_sua/b"/>
</dbReference>
<proteinExistence type="predicted"/>
<sequence length="322" mass="36406">MLDINIDEKDPLLKGTTAVAFCINDGIIVAVDSRSSNEWVPQTKRKKGWKPKTIDLANKVTHLSKKIIAISVGASTDCEEMFIRIHEQGFQIYRILIDGETVIKENDKMISSLGSGSGFANHVLVHGYDFNMSKDDARELVIKAIMNSSFFEKNTGGTIHTFLVTEEACIDINPCEVLNAYLDNFEHYDRRRMLFLMCKMEKTILISSDDFINLFRLDADILVAHRVDERASNGIAFFLHRLVFTSADEAMKVLNSPKMHKHGLQTSHSILLHFPYRVILDRGEDIGKVPLFVGEVSEEVLEFIINNCPISHQSSLFLKELG</sequence>
<dbReference type="EMBL" id="JBEDUW010000003">
    <property type="protein sequence ID" value="KAK9936081.1"/>
    <property type="molecule type" value="Genomic_DNA"/>
</dbReference>
<accession>A0AAW1XID1</accession>
<dbReference type="GO" id="GO:0005839">
    <property type="term" value="C:proteasome core complex"/>
    <property type="evidence" value="ECO:0007669"/>
    <property type="project" value="InterPro"/>
</dbReference>
<comment type="caution">
    <text evidence="1">The sequence shown here is derived from an EMBL/GenBank/DDBJ whole genome shotgun (WGS) entry which is preliminary data.</text>
</comment>
<evidence type="ECO:0000313" key="2">
    <source>
        <dbReference type="Proteomes" id="UP001457282"/>
    </source>
</evidence>
<dbReference type="Gene3D" id="3.60.20.10">
    <property type="entry name" value="Glutamine Phosphoribosylpyrophosphate, subunit 1, domain 1"/>
    <property type="match status" value="2"/>
</dbReference>
<dbReference type="SUPFAM" id="SSF56235">
    <property type="entry name" value="N-terminal nucleophile aminohydrolases (Ntn hydrolases)"/>
    <property type="match status" value="1"/>
</dbReference>
<reference evidence="1 2" key="1">
    <citation type="journal article" date="2023" name="G3 (Bethesda)">
        <title>A chromosome-length genome assembly and annotation of blackberry (Rubus argutus, cv. 'Hillquist').</title>
        <authorList>
            <person name="Bruna T."/>
            <person name="Aryal R."/>
            <person name="Dudchenko O."/>
            <person name="Sargent D.J."/>
            <person name="Mead D."/>
            <person name="Buti M."/>
            <person name="Cavallini A."/>
            <person name="Hytonen T."/>
            <person name="Andres J."/>
            <person name="Pham M."/>
            <person name="Weisz D."/>
            <person name="Mascagni F."/>
            <person name="Usai G."/>
            <person name="Natali L."/>
            <person name="Bassil N."/>
            <person name="Fernandez G.E."/>
            <person name="Lomsadze A."/>
            <person name="Armour M."/>
            <person name="Olukolu B."/>
            <person name="Poorten T."/>
            <person name="Britton C."/>
            <person name="Davik J."/>
            <person name="Ashrafi H."/>
            <person name="Aiden E.L."/>
            <person name="Borodovsky M."/>
            <person name="Worthington M."/>
        </authorList>
    </citation>
    <scope>NUCLEOTIDE SEQUENCE [LARGE SCALE GENOMIC DNA]</scope>
    <source>
        <strain evidence="1">PI 553951</strain>
    </source>
</reference>
<protein>
    <submittedName>
        <fullName evidence="1">Uncharacterized protein</fullName>
    </submittedName>
</protein>
<keyword evidence="2" id="KW-1185">Reference proteome</keyword>
<name>A0AAW1XID1_RUBAR</name>